<proteinExistence type="predicted"/>
<dbReference type="Proteomes" id="UP000037084">
    <property type="component" value="Unassembled WGS sequence"/>
</dbReference>
<comment type="caution">
    <text evidence="1">The sequence shown here is derived from an EMBL/GenBank/DDBJ whole genome shotgun (WGS) entry which is preliminary data.</text>
</comment>
<organism evidence="1 2">
    <name type="scientific">Streptomyces virginiae</name>
    <name type="common">Streptomyces cinnamonensis</name>
    <dbReference type="NCBI Taxonomy" id="1961"/>
    <lineage>
        <taxon>Bacteria</taxon>
        <taxon>Bacillati</taxon>
        <taxon>Actinomycetota</taxon>
        <taxon>Actinomycetes</taxon>
        <taxon>Kitasatosporales</taxon>
        <taxon>Streptomycetaceae</taxon>
        <taxon>Streptomyces</taxon>
    </lineage>
</organism>
<dbReference type="EMBL" id="LGUV01000001">
    <property type="protein sequence ID" value="KOG57977.1"/>
    <property type="molecule type" value="Genomic_DNA"/>
</dbReference>
<reference evidence="2" key="1">
    <citation type="submission" date="2015-07" db="EMBL/GenBank/DDBJ databases">
        <authorList>
            <consortium name="Consortium for Microbial Forensics and Genomics (microFORGE)"/>
            <person name="Knight B.M."/>
            <person name="Roberts D.P."/>
            <person name="Lin D."/>
            <person name="Hari K."/>
            <person name="Fletcher J."/>
            <person name="Melcher U."/>
            <person name="Blagden T."/>
            <person name="Winegar R.A."/>
        </authorList>
    </citation>
    <scope>NUCLEOTIDE SEQUENCE [LARGE SCALE GENOMIC DNA]</scope>
    <source>
        <strain evidence="2">NRRL B-1447</strain>
    </source>
</reference>
<dbReference type="AlphaFoldDB" id="A0A0L8N5Q3"/>
<evidence type="ECO:0000313" key="2">
    <source>
        <dbReference type="Proteomes" id="UP000037084"/>
    </source>
</evidence>
<protein>
    <submittedName>
        <fullName evidence="1">Uncharacterized protein</fullName>
    </submittedName>
</protein>
<evidence type="ECO:0000313" key="1">
    <source>
        <dbReference type="EMBL" id="KOG57977.1"/>
    </source>
</evidence>
<name>A0A0L8N5Q3_STRVG</name>
<sequence length="103" mass="11385">MNASTLQNARRLIALLATEDPEMTALELLERIDELAASISSATERSECRNCRKPIELGPGAVNWVHCNPARNRGCRAASFDYDAESAWDESLARSWKAQPSAH</sequence>
<gene>
    <name evidence="1" type="ORF">ADK75_00825</name>
</gene>
<accession>A0A0L8N5Q3</accession>